<gene>
    <name evidence="7" type="ORF">HMPREF9699_00442</name>
</gene>
<evidence type="ECO:0000313" key="7">
    <source>
        <dbReference type="EMBL" id="EKB58897.1"/>
    </source>
</evidence>
<dbReference type="GO" id="GO:0016830">
    <property type="term" value="F:carbon-carbon lyase activity"/>
    <property type="evidence" value="ECO:0007669"/>
    <property type="project" value="InterPro"/>
</dbReference>
<dbReference type="STRING" id="883096.HMPREF9699_00442"/>
<dbReference type="AlphaFoldDB" id="K1M3S0"/>
<dbReference type="eggNOG" id="COG3033">
    <property type="taxonomic scope" value="Bacteria"/>
</dbReference>
<comment type="cofactor">
    <cofactor evidence="1 5">
        <name>pyridoxal 5'-phosphate</name>
        <dbReference type="ChEBI" id="CHEBI:597326"/>
    </cofactor>
</comment>
<reference evidence="7 8" key="1">
    <citation type="submission" date="2012-07" db="EMBL/GenBank/DDBJ databases">
        <title>The Genome Sequence of Bergeyella zoohelcum ATCC 43767.</title>
        <authorList>
            <consortium name="The Broad Institute Genome Sequencing Platform"/>
            <person name="Earl A."/>
            <person name="Ward D."/>
            <person name="Feldgarden M."/>
            <person name="Gevers D."/>
            <person name="Huys G."/>
            <person name="Walker B."/>
            <person name="Young S.K."/>
            <person name="Zeng Q."/>
            <person name="Gargeya S."/>
            <person name="Fitzgerald M."/>
            <person name="Haas B."/>
            <person name="Abouelleil A."/>
            <person name="Alvarado L."/>
            <person name="Arachchi H.M."/>
            <person name="Berlin A.M."/>
            <person name="Chapman S.B."/>
            <person name="Goldberg J."/>
            <person name="Griggs A."/>
            <person name="Gujja S."/>
            <person name="Hansen M."/>
            <person name="Howarth C."/>
            <person name="Imamovic A."/>
            <person name="Larimer J."/>
            <person name="McCowen C."/>
            <person name="Montmayeur A."/>
            <person name="Murphy C."/>
            <person name="Neiman D."/>
            <person name="Pearson M."/>
            <person name="Priest M."/>
            <person name="Roberts A."/>
            <person name="Saif S."/>
            <person name="Shea T."/>
            <person name="Sisk P."/>
            <person name="Sykes S."/>
            <person name="Wortman J."/>
            <person name="Nusbaum C."/>
            <person name="Birren B."/>
        </authorList>
    </citation>
    <scope>NUCLEOTIDE SEQUENCE [LARGE SCALE GENOMIC DNA]</scope>
    <source>
        <strain evidence="7 8">ATCC 43767</strain>
    </source>
</reference>
<dbReference type="GO" id="GO:0009072">
    <property type="term" value="P:aromatic amino acid metabolic process"/>
    <property type="evidence" value="ECO:0007669"/>
    <property type="project" value="InterPro"/>
</dbReference>
<dbReference type="Gene3D" id="3.90.1150.10">
    <property type="entry name" value="Aspartate Aminotransferase, domain 1"/>
    <property type="match status" value="1"/>
</dbReference>
<evidence type="ECO:0000256" key="3">
    <source>
        <dbReference type="ARBA" id="ARBA00022898"/>
    </source>
</evidence>
<dbReference type="Pfam" id="PF01212">
    <property type="entry name" value="Beta_elim_lyase"/>
    <property type="match status" value="1"/>
</dbReference>
<evidence type="ECO:0000256" key="5">
    <source>
        <dbReference type="PIRSR" id="PIRSR611166-50"/>
    </source>
</evidence>
<keyword evidence="8" id="KW-1185">Reference proteome</keyword>
<evidence type="ECO:0000259" key="6">
    <source>
        <dbReference type="Pfam" id="PF01212"/>
    </source>
</evidence>
<sequence length="459" mass="52045">MKLPYAEPFKIKMVEEIYPSTREQREEWLEDAKYNLFSLKSNQVFIDLLTDSGTGSMSDKQWSALMTGDESYAGARSFQELQESVESITGYPYLLPTHQGRAAENVLFSVLVKEGMVIPGNSHFDTTKGHIEFRKAHAIDCTIDAAFDTENPYPFKGNIDLEKLEAVYKEYGNEKIPFCLVTITNNTAGGQPVSLENIKAVRALSNRYGIPVLFDSARFAENAYFIKTREEAYKDWTIKQICKEIFSHGDGMTMSAKKDGLVNIGGFIALNNEELYREASNFTIIYEGYITYGGLSGRDMAALAVGLQESTEYDFLHSRISQVKYLGEKLKEYGIPVQAPIGGHAVFIDALKFLPNVPREQYPAQTLALEIYKEAGIRTVEIGTLLADRDPQTRKNRYPKLEMVRLAIPRRTYTNNHMDYIAAAIKNVYEKRNEINSGYDIVWESPILRHFTVQLKKAE</sequence>
<dbReference type="CDD" id="cd00617">
    <property type="entry name" value="Tnase_like"/>
    <property type="match status" value="1"/>
</dbReference>
<keyword evidence="3 5" id="KW-0663">Pyridoxal phosphate</keyword>
<dbReference type="PANTHER" id="PTHR32325">
    <property type="entry name" value="BETA-ELIMINATING LYASE-LIKE PROTEIN-RELATED"/>
    <property type="match status" value="1"/>
</dbReference>
<name>K1M3S0_9FLAO</name>
<dbReference type="PATRIC" id="fig|883096.3.peg.450"/>
<dbReference type="Gene3D" id="3.40.640.10">
    <property type="entry name" value="Type I PLP-dependent aspartate aminotransferase-like (Major domain)"/>
    <property type="match status" value="1"/>
</dbReference>
<dbReference type="InterPro" id="IPR015421">
    <property type="entry name" value="PyrdxlP-dep_Trfase_major"/>
</dbReference>
<organism evidence="7 8">
    <name type="scientific">Bergeyella zoohelcum ATCC 43767</name>
    <dbReference type="NCBI Taxonomy" id="883096"/>
    <lineage>
        <taxon>Bacteria</taxon>
        <taxon>Pseudomonadati</taxon>
        <taxon>Bacteroidota</taxon>
        <taxon>Flavobacteriia</taxon>
        <taxon>Flavobacteriales</taxon>
        <taxon>Weeksellaceae</taxon>
        <taxon>Bergeyella</taxon>
    </lineage>
</organism>
<evidence type="ECO:0000313" key="8">
    <source>
        <dbReference type="Proteomes" id="UP000006085"/>
    </source>
</evidence>
<comment type="similarity">
    <text evidence="2">Belongs to the beta-eliminating lyase family.</text>
</comment>
<accession>K1M3S0</accession>
<dbReference type="EMBL" id="AGYA01000008">
    <property type="protein sequence ID" value="EKB58897.1"/>
    <property type="molecule type" value="Genomic_DNA"/>
</dbReference>
<dbReference type="InterPro" id="IPR011166">
    <property type="entry name" value="Beta-eliminating_lyase"/>
</dbReference>
<evidence type="ECO:0000256" key="1">
    <source>
        <dbReference type="ARBA" id="ARBA00001933"/>
    </source>
</evidence>
<dbReference type="InterPro" id="IPR001597">
    <property type="entry name" value="ArAA_b-elim_lyase/Thr_aldolase"/>
</dbReference>
<protein>
    <recommendedName>
        <fullName evidence="6">Aromatic amino acid beta-eliminating lyase/threonine aldolase domain-containing protein</fullName>
    </recommendedName>
</protein>
<feature type="domain" description="Aromatic amino acid beta-eliminating lyase/threonine aldolase" evidence="6">
    <location>
        <begin position="47"/>
        <end position="423"/>
    </location>
</feature>
<proteinExistence type="inferred from homology"/>
<dbReference type="Proteomes" id="UP000006085">
    <property type="component" value="Unassembled WGS sequence"/>
</dbReference>
<evidence type="ECO:0000256" key="4">
    <source>
        <dbReference type="ARBA" id="ARBA00023239"/>
    </source>
</evidence>
<keyword evidence="4" id="KW-0456">Lyase</keyword>
<dbReference type="InterPro" id="IPR015422">
    <property type="entry name" value="PyrdxlP-dep_Trfase_small"/>
</dbReference>
<dbReference type="HOGENOM" id="CLU_047223_0_0_10"/>
<evidence type="ECO:0000256" key="2">
    <source>
        <dbReference type="ARBA" id="ARBA00009721"/>
    </source>
</evidence>
<comment type="caution">
    <text evidence="7">The sequence shown here is derived from an EMBL/GenBank/DDBJ whole genome shotgun (WGS) entry which is preliminary data.</text>
</comment>
<dbReference type="SUPFAM" id="SSF53383">
    <property type="entry name" value="PLP-dependent transferases"/>
    <property type="match status" value="1"/>
</dbReference>
<dbReference type="PIRSF" id="PIRSF001386">
    <property type="entry name" value="Trpase"/>
    <property type="match status" value="1"/>
</dbReference>
<dbReference type="OrthoDB" id="9764079at2"/>
<dbReference type="NCBIfam" id="NF009709">
    <property type="entry name" value="PRK13238.1"/>
    <property type="match status" value="1"/>
</dbReference>
<dbReference type="RefSeq" id="WP_002662042.1">
    <property type="nucleotide sequence ID" value="NZ_JH932293.1"/>
</dbReference>
<feature type="modified residue" description="N6-(pyridoxal phosphate)lysine" evidence="5">
    <location>
        <position position="258"/>
    </location>
</feature>
<dbReference type="PANTHER" id="PTHR32325:SF4">
    <property type="entry name" value="TRYPTOPHANASE"/>
    <property type="match status" value="1"/>
</dbReference>
<dbReference type="InterPro" id="IPR015424">
    <property type="entry name" value="PyrdxlP-dep_Trfase"/>
</dbReference>